<evidence type="ECO:0000256" key="3">
    <source>
        <dbReference type="SAM" id="MobiDB-lite"/>
    </source>
</evidence>
<feature type="domain" description="Ras-GEF" evidence="4">
    <location>
        <begin position="86"/>
        <end position="320"/>
    </location>
</feature>
<dbReference type="SUPFAM" id="SSF48366">
    <property type="entry name" value="Ras GEF"/>
    <property type="match status" value="1"/>
</dbReference>
<dbReference type="InterPro" id="IPR023578">
    <property type="entry name" value="Ras_GEF_dom_sf"/>
</dbReference>
<dbReference type="InterPro" id="IPR008937">
    <property type="entry name" value="Ras-like_GEF"/>
</dbReference>
<keyword evidence="1 2" id="KW-0344">Guanine-nucleotide releasing factor</keyword>
<evidence type="ECO:0000313" key="6">
    <source>
        <dbReference type="Proteomes" id="UP000192578"/>
    </source>
</evidence>
<comment type="caution">
    <text evidence="5">The sequence shown here is derived from an EMBL/GenBank/DDBJ whole genome shotgun (WGS) entry which is preliminary data.</text>
</comment>
<sequence>MMSGHSINNEPRHRPLKSATYPASANSTPTSGSTTCVKNFSTMPRRLRHRSPKRNRCLYIEAEVESEGSGLDSLDPAEEVSVLHWKVDDLASQLTLINHAIFRELLPLDLASLKWYDPRLRNHPESQRVNAITTRFNYDGQWTISEILKQETPRQRADVMSHFIRVAERLFQLNNFHSSFALLSALLSSPIARLHQTMALLPKRDQDICQQLSAKYCPDNNWKSFREYQESAGYPRLPHIGFYKTDLIHAHHACTNVSEQHRRMKAIESRVFELFSRSNYGFLEDIAVLQKYLKSRRYLEELQKFVDDGNTKLSKLLEPDRGRGASQTDCIDAPTSSRPMFSALLGTPTDLQSPKTNLIDDSSIDDLMVDDAFLLSSGHSLSRHNVGNLSLPSNMGVLQRHYDWQGILERKNVVKNNQFQFIPRWKVVWAAVWGTNLFVFKPKSPFRTSDRGHFDGIPCMVYTLAKWKLESGSDEKLEFKLSAPDHSFIIRLKAHTVTEFREWIKFLFTVRSRTWESPRRRGTIRLRHPGREVFHCLCGNDFTAPKEHVLEVTDSSSLIAVEFLKKMGKLEQRSEKIFAELSEQCQLANPVRLQVRCQAELSRLMLEMEANAKTSNEKAALIKWLDENLFCEHLKLKFYLDLSSSFRTLLALCILHKAGLCRLRSATAGYRGCQKDDTDTFHGFRVKRCRIFG</sequence>
<dbReference type="AlphaFoldDB" id="A0A1W0WMS1"/>
<evidence type="ECO:0000313" key="5">
    <source>
        <dbReference type="EMBL" id="OQV16514.1"/>
    </source>
</evidence>
<reference evidence="6" key="1">
    <citation type="submission" date="2017-01" db="EMBL/GenBank/DDBJ databases">
        <title>Comparative genomics of anhydrobiosis in the tardigrade Hypsibius dujardini.</title>
        <authorList>
            <person name="Yoshida Y."/>
            <person name="Koutsovoulos G."/>
            <person name="Laetsch D."/>
            <person name="Stevens L."/>
            <person name="Kumar S."/>
            <person name="Horikawa D."/>
            <person name="Ishino K."/>
            <person name="Komine S."/>
            <person name="Tomita M."/>
            <person name="Blaxter M."/>
            <person name="Arakawa K."/>
        </authorList>
    </citation>
    <scope>NUCLEOTIDE SEQUENCE [LARGE SCALE GENOMIC DNA]</scope>
    <source>
        <strain evidence="6">Z151</strain>
    </source>
</reference>
<dbReference type="PROSITE" id="PS50009">
    <property type="entry name" value="RASGEF_CAT"/>
    <property type="match status" value="1"/>
</dbReference>
<dbReference type="Gene3D" id="1.10.840.10">
    <property type="entry name" value="Ras guanine-nucleotide exchange factors catalytic domain"/>
    <property type="match status" value="1"/>
</dbReference>
<dbReference type="GO" id="GO:0005085">
    <property type="term" value="F:guanyl-nucleotide exchange factor activity"/>
    <property type="evidence" value="ECO:0007669"/>
    <property type="project" value="UniProtKB-KW"/>
</dbReference>
<gene>
    <name evidence="5" type="ORF">BV898_09352</name>
</gene>
<dbReference type="InterPro" id="IPR036964">
    <property type="entry name" value="RASGEF_cat_dom_sf"/>
</dbReference>
<dbReference type="SUPFAM" id="SSF50729">
    <property type="entry name" value="PH domain-like"/>
    <property type="match status" value="1"/>
</dbReference>
<feature type="region of interest" description="Disordered" evidence="3">
    <location>
        <begin position="1"/>
        <end position="38"/>
    </location>
</feature>
<dbReference type="Pfam" id="PF00617">
    <property type="entry name" value="RasGEF"/>
    <property type="match status" value="1"/>
</dbReference>
<dbReference type="PANTHER" id="PTHR23113:SF368">
    <property type="entry name" value="CELL DIVISION CONTROL PROTEIN 25"/>
    <property type="match status" value="1"/>
</dbReference>
<accession>A0A1W0WMS1</accession>
<dbReference type="Gene3D" id="2.30.29.30">
    <property type="entry name" value="Pleckstrin-homology domain (PH domain)/Phosphotyrosine-binding domain (PTB)"/>
    <property type="match status" value="1"/>
</dbReference>
<name>A0A1W0WMS1_HYPEX</name>
<dbReference type="EMBL" id="MTYJ01000073">
    <property type="protein sequence ID" value="OQV16514.1"/>
    <property type="molecule type" value="Genomic_DNA"/>
</dbReference>
<dbReference type="GO" id="GO:0005886">
    <property type="term" value="C:plasma membrane"/>
    <property type="evidence" value="ECO:0007669"/>
    <property type="project" value="TreeGrafter"/>
</dbReference>
<evidence type="ECO:0000256" key="1">
    <source>
        <dbReference type="ARBA" id="ARBA00022658"/>
    </source>
</evidence>
<organism evidence="5 6">
    <name type="scientific">Hypsibius exemplaris</name>
    <name type="common">Freshwater tardigrade</name>
    <dbReference type="NCBI Taxonomy" id="2072580"/>
    <lineage>
        <taxon>Eukaryota</taxon>
        <taxon>Metazoa</taxon>
        <taxon>Ecdysozoa</taxon>
        <taxon>Tardigrada</taxon>
        <taxon>Eutardigrada</taxon>
        <taxon>Parachela</taxon>
        <taxon>Hypsibioidea</taxon>
        <taxon>Hypsibiidae</taxon>
        <taxon>Hypsibius</taxon>
    </lineage>
</organism>
<dbReference type="SMART" id="SM00147">
    <property type="entry name" value="RasGEF"/>
    <property type="match status" value="1"/>
</dbReference>
<protein>
    <submittedName>
        <fullName evidence="5">Ras-specific guanine nucleotide-releasing factor RalGPS1</fullName>
    </submittedName>
</protein>
<dbReference type="InterPro" id="IPR001895">
    <property type="entry name" value="RASGEF_cat_dom"/>
</dbReference>
<evidence type="ECO:0000259" key="4">
    <source>
        <dbReference type="PROSITE" id="PS50009"/>
    </source>
</evidence>
<feature type="compositionally biased region" description="Polar residues" evidence="3">
    <location>
        <begin position="21"/>
        <end position="38"/>
    </location>
</feature>
<keyword evidence="6" id="KW-1185">Reference proteome</keyword>
<dbReference type="OrthoDB" id="10254377at2759"/>
<proteinExistence type="predicted"/>
<dbReference type="Proteomes" id="UP000192578">
    <property type="component" value="Unassembled WGS sequence"/>
</dbReference>
<evidence type="ECO:0000256" key="2">
    <source>
        <dbReference type="PROSITE-ProRule" id="PRU00168"/>
    </source>
</evidence>
<dbReference type="InterPro" id="IPR011993">
    <property type="entry name" value="PH-like_dom_sf"/>
</dbReference>
<dbReference type="PANTHER" id="PTHR23113">
    <property type="entry name" value="GUANINE NUCLEOTIDE EXCHANGE FACTOR"/>
    <property type="match status" value="1"/>
</dbReference>
<dbReference type="GO" id="GO:0007265">
    <property type="term" value="P:Ras protein signal transduction"/>
    <property type="evidence" value="ECO:0007669"/>
    <property type="project" value="TreeGrafter"/>
</dbReference>